<protein>
    <submittedName>
        <fullName evidence="1">Uncharacterized protein</fullName>
    </submittedName>
</protein>
<evidence type="ECO:0000313" key="2">
    <source>
        <dbReference type="Proteomes" id="UP000003042"/>
    </source>
</evidence>
<evidence type="ECO:0000313" key="1">
    <source>
        <dbReference type="EMBL" id="EDS90863.1"/>
    </source>
</evidence>
<comment type="caution">
    <text evidence="1">The sequence shown here is derived from an EMBL/GenBank/DDBJ whole genome shotgun (WGS) entry which is preliminary data.</text>
</comment>
<dbReference type="AlphaFoldDB" id="A0ABC9NKS3"/>
<accession>A0ABC9NKS3</accession>
<dbReference type="EMBL" id="ABKX01000009">
    <property type="protein sequence ID" value="EDS90863.1"/>
    <property type="molecule type" value="Genomic_DNA"/>
</dbReference>
<organism evidence="1 2">
    <name type="scientific">Escherichia albertii (strain TW07627)</name>
    <dbReference type="NCBI Taxonomy" id="502347"/>
    <lineage>
        <taxon>Bacteria</taxon>
        <taxon>Pseudomonadati</taxon>
        <taxon>Pseudomonadota</taxon>
        <taxon>Gammaproteobacteria</taxon>
        <taxon>Enterobacterales</taxon>
        <taxon>Enterobacteriaceae</taxon>
        <taxon>Escherichia</taxon>
    </lineage>
</organism>
<sequence length="37" mass="4274">MHTFDITTLLILIGALQIREKLRTMAPISLHRQNSKL</sequence>
<reference evidence="1 2" key="1">
    <citation type="submission" date="2008-02" db="EMBL/GenBank/DDBJ databases">
        <title>Annotation of Escherichia albertii TW07627.</title>
        <authorList>
            <person name="Sutton G."/>
            <person name="Whittam T.S."/>
            <person name="Sebastian Y."/>
        </authorList>
    </citation>
    <scope>NUCLEOTIDE SEQUENCE [LARGE SCALE GENOMIC DNA]</scope>
    <source>
        <strain evidence="1 2">TW07627</strain>
    </source>
</reference>
<name>A0ABC9NKS3_ESCAT</name>
<proteinExistence type="predicted"/>
<gene>
    <name evidence="1" type="ORF">ESCAB7627_2036</name>
</gene>
<dbReference type="Proteomes" id="UP000003042">
    <property type="component" value="Unassembled WGS sequence"/>
</dbReference>